<feature type="compositionally biased region" description="Polar residues" evidence="1">
    <location>
        <begin position="122"/>
        <end position="132"/>
    </location>
</feature>
<feature type="region of interest" description="Disordered" evidence="1">
    <location>
        <begin position="357"/>
        <end position="447"/>
    </location>
</feature>
<evidence type="ECO:0000313" key="3">
    <source>
        <dbReference type="Proteomes" id="UP000724874"/>
    </source>
</evidence>
<evidence type="ECO:0000256" key="1">
    <source>
        <dbReference type="SAM" id="MobiDB-lite"/>
    </source>
</evidence>
<dbReference type="AlphaFoldDB" id="A0A9P5TRS6"/>
<dbReference type="EMBL" id="JADNYJ010000013">
    <property type="protein sequence ID" value="KAF8907923.1"/>
    <property type="molecule type" value="Genomic_DNA"/>
</dbReference>
<feature type="compositionally biased region" description="Polar residues" evidence="1">
    <location>
        <begin position="420"/>
        <end position="440"/>
    </location>
</feature>
<feature type="compositionally biased region" description="Polar residues" evidence="1">
    <location>
        <begin position="288"/>
        <end position="305"/>
    </location>
</feature>
<evidence type="ECO:0000313" key="2">
    <source>
        <dbReference type="EMBL" id="KAF8907923.1"/>
    </source>
</evidence>
<name>A0A9P5TRS6_GYMJU</name>
<protein>
    <submittedName>
        <fullName evidence="2">Uncharacterized protein</fullName>
    </submittedName>
</protein>
<feature type="compositionally biased region" description="Polar residues" evidence="1">
    <location>
        <begin position="1"/>
        <end position="11"/>
    </location>
</feature>
<feature type="region of interest" description="Disordered" evidence="1">
    <location>
        <begin position="276"/>
        <end position="315"/>
    </location>
</feature>
<proteinExistence type="predicted"/>
<feature type="region of interest" description="Disordered" evidence="1">
    <location>
        <begin position="1"/>
        <end position="142"/>
    </location>
</feature>
<keyword evidence="3" id="KW-1185">Reference proteome</keyword>
<feature type="compositionally biased region" description="Basic residues" evidence="1">
    <location>
        <begin position="133"/>
        <end position="142"/>
    </location>
</feature>
<dbReference type="OrthoDB" id="3266915at2759"/>
<organism evidence="2 3">
    <name type="scientific">Gymnopilus junonius</name>
    <name type="common">Spectacular rustgill mushroom</name>
    <name type="synonym">Gymnopilus spectabilis subsp. junonius</name>
    <dbReference type="NCBI Taxonomy" id="109634"/>
    <lineage>
        <taxon>Eukaryota</taxon>
        <taxon>Fungi</taxon>
        <taxon>Dikarya</taxon>
        <taxon>Basidiomycota</taxon>
        <taxon>Agaricomycotina</taxon>
        <taxon>Agaricomycetes</taxon>
        <taxon>Agaricomycetidae</taxon>
        <taxon>Agaricales</taxon>
        <taxon>Agaricineae</taxon>
        <taxon>Hymenogastraceae</taxon>
        <taxon>Gymnopilus</taxon>
    </lineage>
</organism>
<sequence length="466" mass="50242">MLSSRPLQLTTDAPYFSTKTPGRGLKNRAENAYPGMGMPMTVNGKGKNANKAPRTPFQPASAQPHRPFKDQKIVLKSTGRPLSDRTPLPNRVGTTLFKTPLPGNSKLSKLRCDGDQIEEDSGTTPDSAQRPSSLRKHIKHPRISGRSALETPMNNGNHWDVSDGDIVLPDAQPVLEETIAEAGDDLDELEYGPPNTLDIAYEPPFDFVLPNYKEVGKTLFDLAHSTPYDDVAPVEIEISPCQIGESKWDFISLPELASDDPFHVARAQMVSENVKNAPPVLPSRRGGISSSNTITGVTRPQSSKTRVGVAPTARRPAGHALPATAVVNTKRTVFPTVAKSTSASSIRKATEAKELASLRTLPSSTGSSMKDLPLSKLRPSALQSTPAAGRAPIPRPTSRMTNPSVLAGRTPAPPRRPHTSLATNVNSHTASSTKKVPQPTSKEDDVVIIKDNDADIDMDLDFKFDV</sequence>
<accession>A0A9P5TRS6</accession>
<comment type="caution">
    <text evidence="2">The sequence shown here is derived from an EMBL/GenBank/DDBJ whole genome shotgun (WGS) entry which is preliminary data.</text>
</comment>
<gene>
    <name evidence="2" type="ORF">CPB84DRAFT_1959466</name>
</gene>
<dbReference type="Proteomes" id="UP000724874">
    <property type="component" value="Unassembled WGS sequence"/>
</dbReference>
<reference evidence="2" key="1">
    <citation type="submission" date="2020-11" db="EMBL/GenBank/DDBJ databases">
        <authorList>
            <consortium name="DOE Joint Genome Institute"/>
            <person name="Ahrendt S."/>
            <person name="Riley R."/>
            <person name="Andreopoulos W."/>
            <person name="LaButti K."/>
            <person name="Pangilinan J."/>
            <person name="Ruiz-duenas F.J."/>
            <person name="Barrasa J.M."/>
            <person name="Sanchez-Garcia M."/>
            <person name="Camarero S."/>
            <person name="Miyauchi S."/>
            <person name="Serrano A."/>
            <person name="Linde D."/>
            <person name="Babiker R."/>
            <person name="Drula E."/>
            <person name="Ayuso-Fernandez I."/>
            <person name="Pacheco R."/>
            <person name="Padilla G."/>
            <person name="Ferreira P."/>
            <person name="Barriuso J."/>
            <person name="Kellner H."/>
            <person name="Castanera R."/>
            <person name="Alfaro M."/>
            <person name="Ramirez L."/>
            <person name="Pisabarro A.G."/>
            <person name="Kuo A."/>
            <person name="Tritt A."/>
            <person name="Lipzen A."/>
            <person name="He G."/>
            <person name="Yan M."/>
            <person name="Ng V."/>
            <person name="Cullen D."/>
            <person name="Martin F."/>
            <person name="Rosso M.-N."/>
            <person name="Henrissat B."/>
            <person name="Hibbett D."/>
            <person name="Martinez A.T."/>
            <person name="Grigoriev I.V."/>
        </authorList>
    </citation>
    <scope>NUCLEOTIDE SEQUENCE</scope>
    <source>
        <strain evidence="2">AH 44721</strain>
    </source>
</reference>